<feature type="region of interest" description="Disordered" evidence="3">
    <location>
        <begin position="33"/>
        <end position="97"/>
    </location>
</feature>
<sequence>MIGGRIYSSAALLILFLSLISVRPLQPMLTAQRSYHSPSKQTTALHSSSETADDSAPSTSSSSSPFSPPPPSPKGASRLNLKSLRPKRRKPPQTATSSIDLIRSALYTSNSTSSSAYSYTSVPTLSQFTFSEPSHPLLPLQKSHPTTSLIKSRVLSSSLPSSRSDNHHLSLSLEGGGMRGSVNAGMASSIALLNLCNTFDSIYGSSAGSIIGAYMISRQMCVDVYSSILVGNRLFLQKPDLIKFAARASVNSKSKDNYEATGMNISYVLKDVMSAQGLRPFDFDAFIANVEGQPLYVLSSGENFTQGIFGAEDFFDTYSEEQGVKYATRSKEDDPRGLDSGFFSCLASSMVVPGAGGKPISLSKNGEEPKMYCDAFVYEAVPIRAPVYHSNATHVMILRTRPSAAPLKTVPGFYETKIGKYYFDQWGMEDVAEWYAAGGQQFRYLEEVACTSEGLLGSEVKIPPMDVVYARPNLTWEEVRSITDTTKWRSAYVLPLMVDQDIAEMSPLEQKEKVVVQGIRDGFVAGYEAMKDAAGATLPDGMTSSDLADLLFPFREDYDPRYDVKKPIKVINNY</sequence>
<feature type="domain" description="PNPLA" evidence="5">
    <location>
        <begin position="171"/>
        <end position="364"/>
    </location>
</feature>
<evidence type="ECO:0000259" key="5">
    <source>
        <dbReference type="PROSITE" id="PS51635"/>
    </source>
</evidence>
<feature type="signal peptide" evidence="4">
    <location>
        <begin position="1"/>
        <end position="24"/>
    </location>
</feature>
<accession>A0A9W7KW73</accession>
<evidence type="ECO:0000256" key="4">
    <source>
        <dbReference type="SAM" id="SignalP"/>
    </source>
</evidence>
<evidence type="ECO:0000256" key="1">
    <source>
        <dbReference type="ARBA" id="ARBA00023098"/>
    </source>
</evidence>
<dbReference type="OrthoDB" id="45309at2759"/>
<keyword evidence="1" id="KW-0443">Lipid metabolism</keyword>
<gene>
    <name evidence="6" type="ORF">TrLO_g7636</name>
</gene>
<comment type="caution">
    <text evidence="6">The sequence shown here is derived from an EMBL/GenBank/DDBJ whole genome shotgun (WGS) entry which is preliminary data.</text>
</comment>
<dbReference type="InterPro" id="IPR016035">
    <property type="entry name" value="Acyl_Trfase/lysoPLipase"/>
</dbReference>
<reference evidence="7" key="1">
    <citation type="journal article" date="2023" name="Commun. Biol.">
        <title>Genome analysis of Parmales, the sister group of diatoms, reveals the evolutionary specialization of diatoms from phago-mixotrophs to photoautotrophs.</title>
        <authorList>
            <person name="Ban H."/>
            <person name="Sato S."/>
            <person name="Yoshikawa S."/>
            <person name="Yamada K."/>
            <person name="Nakamura Y."/>
            <person name="Ichinomiya M."/>
            <person name="Sato N."/>
            <person name="Blanc-Mathieu R."/>
            <person name="Endo H."/>
            <person name="Kuwata A."/>
            <person name="Ogata H."/>
        </authorList>
    </citation>
    <scope>NUCLEOTIDE SEQUENCE [LARGE SCALE GENOMIC DNA]</scope>
    <source>
        <strain evidence="7">NIES 3700</strain>
    </source>
</reference>
<evidence type="ECO:0000313" key="6">
    <source>
        <dbReference type="EMBL" id="GMI13967.1"/>
    </source>
</evidence>
<feature type="chain" id="PRO_5040822316" description="PNPLA domain-containing protein" evidence="4">
    <location>
        <begin position="25"/>
        <end position="574"/>
    </location>
</feature>
<dbReference type="InterPro" id="IPR002641">
    <property type="entry name" value="PNPLA_dom"/>
</dbReference>
<protein>
    <recommendedName>
        <fullName evidence="5">PNPLA domain-containing protein</fullName>
    </recommendedName>
</protein>
<feature type="compositionally biased region" description="Polar residues" evidence="3">
    <location>
        <begin position="33"/>
        <end position="46"/>
    </location>
</feature>
<feature type="short sequence motif" description="GXGXXG" evidence="2">
    <location>
        <begin position="175"/>
        <end position="180"/>
    </location>
</feature>
<comment type="caution">
    <text evidence="2">Lacks conserved residue(s) required for the propagation of feature annotation.</text>
</comment>
<keyword evidence="7" id="KW-1185">Reference proteome</keyword>
<dbReference type="Gene3D" id="3.40.1090.10">
    <property type="entry name" value="Cytosolic phospholipase A2 catalytic domain"/>
    <property type="match status" value="1"/>
</dbReference>
<dbReference type="EMBL" id="BRXW01000205">
    <property type="protein sequence ID" value="GMI13967.1"/>
    <property type="molecule type" value="Genomic_DNA"/>
</dbReference>
<feature type="compositionally biased region" description="Low complexity" evidence="3">
    <location>
        <begin position="47"/>
        <end position="65"/>
    </location>
</feature>
<evidence type="ECO:0000256" key="2">
    <source>
        <dbReference type="PROSITE-ProRule" id="PRU01161"/>
    </source>
</evidence>
<evidence type="ECO:0000256" key="3">
    <source>
        <dbReference type="SAM" id="MobiDB-lite"/>
    </source>
</evidence>
<dbReference type="Proteomes" id="UP001165122">
    <property type="component" value="Unassembled WGS sequence"/>
</dbReference>
<dbReference type="GO" id="GO:0006629">
    <property type="term" value="P:lipid metabolic process"/>
    <property type="evidence" value="ECO:0007669"/>
    <property type="project" value="UniProtKB-KW"/>
</dbReference>
<dbReference type="PROSITE" id="PS51635">
    <property type="entry name" value="PNPLA"/>
    <property type="match status" value="1"/>
</dbReference>
<evidence type="ECO:0000313" key="7">
    <source>
        <dbReference type="Proteomes" id="UP001165122"/>
    </source>
</evidence>
<dbReference type="AlphaFoldDB" id="A0A9W7KW73"/>
<organism evidence="6 7">
    <name type="scientific">Triparma laevis f. longispina</name>
    <dbReference type="NCBI Taxonomy" id="1714387"/>
    <lineage>
        <taxon>Eukaryota</taxon>
        <taxon>Sar</taxon>
        <taxon>Stramenopiles</taxon>
        <taxon>Ochrophyta</taxon>
        <taxon>Bolidophyceae</taxon>
        <taxon>Parmales</taxon>
        <taxon>Triparmaceae</taxon>
        <taxon>Triparma</taxon>
    </lineage>
</organism>
<proteinExistence type="predicted"/>
<keyword evidence="4" id="KW-0732">Signal</keyword>
<feature type="short sequence motif" description="GXSXG" evidence="2">
    <location>
        <begin position="204"/>
        <end position="208"/>
    </location>
</feature>
<name>A0A9W7KW73_9STRA</name>
<dbReference type="Pfam" id="PF01734">
    <property type="entry name" value="Patatin"/>
    <property type="match status" value="1"/>
</dbReference>
<dbReference type="SUPFAM" id="SSF52151">
    <property type="entry name" value="FabD/lysophospholipase-like"/>
    <property type="match status" value="1"/>
</dbReference>